<dbReference type="KEGG" id="agf:ET445_11220"/>
<evidence type="ECO:0000313" key="1">
    <source>
        <dbReference type="EMBL" id="QAY73830.1"/>
    </source>
</evidence>
<dbReference type="RefSeq" id="WP_129191362.1">
    <property type="nucleotide sequence ID" value="NZ_CP035491.1"/>
</dbReference>
<reference evidence="1 2" key="1">
    <citation type="submission" date="2019-01" db="EMBL/GenBank/DDBJ databases">
        <title>Genome sequencing of strain FW100M-8.</title>
        <authorList>
            <person name="Heo J."/>
            <person name="Kim S.-J."/>
            <person name="Kim J.-S."/>
            <person name="Hong S.-B."/>
            <person name="Kwon S.-W."/>
        </authorList>
    </citation>
    <scope>NUCLEOTIDE SEQUENCE [LARGE SCALE GENOMIC DNA]</scope>
    <source>
        <strain evidence="1 2">FW100M-8</strain>
    </source>
</reference>
<organism evidence="1 2">
    <name type="scientific">Agromyces protaetiae</name>
    <dbReference type="NCBI Taxonomy" id="2509455"/>
    <lineage>
        <taxon>Bacteria</taxon>
        <taxon>Bacillati</taxon>
        <taxon>Actinomycetota</taxon>
        <taxon>Actinomycetes</taxon>
        <taxon>Micrococcales</taxon>
        <taxon>Microbacteriaceae</taxon>
        <taxon>Agromyces</taxon>
    </lineage>
</organism>
<protein>
    <submittedName>
        <fullName evidence="1">ATP-binding protein</fullName>
    </submittedName>
</protein>
<dbReference type="Proteomes" id="UP000291259">
    <property type="component" value="Chromosome"/>
</dbReference>
<dbReference type="GO" id="GO:0005524">
    <property type="term" value="F:ATP binding"/>
    <property type="evidence" value="ECO:0007669"/>
    <property type="project" value="UniProtKB-KW"/>
</dbReference>
<keyword evidence="2" id="KW-1185">Reference proteome</keyword>
<proteinExistence type="predicted"/>
<keyword evidence="1" id="KW-0067">ATP-binding</keyword>
<dbReference type="Gene3D" id="3.40.50.300">
    <property type="entry name" value="P-loop containing nucleotide triphosphate hydrolases"/>
    <property type="match status" value="1"/>
</dbReference>
<gene>
    <name evidence="1" type="ORF">ET445_11220</name>
</gene>
<dbReference type="EMBL" id="CP035491">
    <property type="protein sequence ID" value="QAY73830.1"/>
    <property type="molecule type" value="Genomic_DNA"/>
</dbReference>
<sequence length="192" mass="20426">MTLTTAAAVAAARRVLADGSAAPRIVAVDGPSGAGKSTFADALLAALPAQRLRLVRLDDVYPGWSGLEQGAALAAHHAVEPWSRGRPATTPRWDWAANAPDGRDRMPPGGVLLVEGCGAFAAVAGEVALRVWMTAGDRERKAAALARDEGRFDPFWEMWDGQWRRYAARNGASARSADFVVHAHSPSRPHRG</sequence>
<accession>A0A4P6FC05</accession>
<name>A0A4P6FC05_9MICO</name>
<dbReference type="OrthoDB" id="3237545at2"/>
<keyword evidence="1" id="KW-0547">Nucleotide-binding</keyword>
<dbReference type="InterPro" id="IPR027417">
    <property type="entry name" value="P-loop_NTPase"/>
</dbReference>
<dbReference type="SUPFAM" id="SSF52540">
    <property type="entry name" value="P-loop containing nucleoside triphosphate hydrolases"/>
    <property type="match status" value="1"/>
</dbReference>
<evidence type="ECO:0000313" key="2">
    <source>
        <dbReference type="Proteomes" id="UP000291259"/>
    </source>
</evidence>
<dbReference type="AlphaFoldDB" id="A0A4P6FC05"/>